<sequence>MAVEPLFGTRAQRAFIITIAVQAIVVVTMVALTFGMVRADAGTTFTNLGFKTLPCYLALFILAEIFELIMAFDALRLRNIIQLMGIVLFHGALIVFSALQVHETHVAIYNCQSCVTDPNHLWDKVQRFLIVAPCIVAASWFFLLFWIKQLYAEFGWVIFHVVGANPKFKSMYQFYQIFICLLKFDFFCFVGVTMQLLIVVLSKDSAEFGVTIAAIPVVLLLLAGCARAVKHEVKWLMTISLSLMVPAMSYFLYKLDRFYAPSTEDQYISTRATLTVFTVVAFLLLLASLAIGIKCFRDFDKGLHESKAHGQSYTPVKMQVIDAFRMGGMSERQASYFPGGAPLQQQISIE</sequence>
<protein>
    <submittedName>
        <fullName evidence="2">Uncharacterized protein</fullName>
    </submittedName>
</protein>
<name>A0A9P7D8I6_9AGAM</name>
<feature type="transmembrane region" description="Helical" evidence="1">
    <location>
        <begin position="56"/>
        <end position="75"/>
    </location>
</feature>
<feature type="transmembrane region" description="Helical" evidence="1">
    <location>
        <begin position="177"/>
        <end position="202"/>
    </location>
</feature>
<dbReference type="EMBL" id="JABBWD010000003">
    <property type="protein sequence ID" value="KAG1782476.1"/>
    <property type="molecule type" value="Genomic_DNA"/>
</dbReference>
<feature type="transmembrane region" description="Helical" evidence="1">
    <location>
        <begin position="80"/>
        <end position="99"/>
    </location>
</feature>
<dbReference type="OrthoDB" id="2448307at2759"/>
<gene>
    <name evidence="2" type="ORF">EV702DRAFT_1064710</name>
</gene>
<evidence type="ECO:0000313" key="2">
    <source>
        <dbReference type="EMBL" id="KAG1782476.1"/>
    </source>
</evidence>
<comment type="caution">
    <text evidence="2">The sequence shown here is derived from an EMBL/GenBank/DDBJ whole genome shotgun (WGS) entry which is preliminary data.</text>
</comment>
<dbReference type="InterPro" id="IPR040410">
    <property type="entry name" value="UPF0658_Golgi"/>
</dbReference>
<dbReference type="PANTHER" id="PTHR34391">
    <property type="entry name" value="UPF0658 GOLGI APPARATUS MEMBRANE PROTEIN C1952.10C-RELATED"/>
    <property type="match status" value="1"/>
</dbReference>
<feature type="transmembrane region" description="Helical" evidence="1">
    <location>
        <begin position="14"/>
        <end position="36"/>
    </location>
</feature>
<feature type="transmembrane region" description="Helical" evidence="1">
    <location>
        <begin position="208"/>
        <end position="228"/>
    </location>
</feature>
<accession>A0A9P7D8I6</accession>
<dbReference type="AlphaFoldDB" id="A0A9P7D8I6"/>
<reference evidence="2" key="1">
    <citation type="journal article" date="2020" name="New Phytol.">
        <title>Comparative genomics reveals dynamic genome evolution in host specialist ectomycorrhizal fungi.</title>
        <authorList>
            <person name="Lofgren L.A."/>
            <person name="Nguyen N.H."/>
            <person name="Vilgalys R."/>
            <person name="Ruytinx J."/>
            <person name="Liao H.L."/>
            <person name="Branco S."/>
            <person name="Kuo A."/>
            <person name="LaButti K."/>
            <person name="Lipzen A."/>
            <person name="Andreopoulos W."/>
            <person name="Pangilinan J."/>
            <person name="Riley R."/>
            <person name="Hundley H."/>
            <person name="Na H."/>
            <person name="Barry K."/>
            <person name="Grigoriev I.V."/>
            <person name="Stajich J.E."/>
            <person name="Kennedy P.G."/>
        </authorList>
    </citation>
    <scope>NUCLEOTIDE SEQUENCE</scope>
    <source>
        <strain evidence="2">DOB743</strain>
    </source>
</reference>
<dbReference type="Proteomes" id="UP000714275">
    <property type="component" value="Unassembled WGS sequence"/>
</dbReference>
<organism evidence="2 3">
    <name type="scientific">Suillus placidus</name>
    <dbReference type="NCBI Taxonomy" id="48579"/>
    <lineage>
        <taxon>Eukaryota</taxon>
        <taxon>Fungi</taxon>
        <taxon>Dikarya</taxon>
        <taxon>Basidiomycota</taxon>
        <taxon>Agaricomycotina</taxon>
        <taxon>Agaricomycetes</taxon>
        <taxon>Agaricomycetidae</taxon>
        <taxon>Boletales</taxon>
        <taxon>Suillineae</taxon>
        <taxon>Suillaceae</taxon>
        <taxon>Suillus</taxon>
    </lineage>
</organism>
<evidence type="ECO:0000256" key="1">
    <source>
        <dbReference type="SAM" id="Phobius"/>
    </source>
</evidence>
<keyword evidence="1" id="KW-1133">Transmembrane helix</keyword>
<feature type="transmembrane region" description="Helical" evidence="1">
    <location>
        <begin position="235"/>
        <end position="253"/>
    </location>
</feature>
<dbReference type="GO" id="GO:0005794">
    <property type="term" value="C:Golgi apparatus"/>
    <property type="evidence" value="ECO:0007669"/>
    <property type="project" value="TreeGrafter"/>
</dbReference>
<proteinExistence type="predicted"/>
<keyword evidence="1" id="KW-0812">Transmembrane</keyword>
<feature type="transmembrane region" description="Helical" evidence="1">
    <location>
        <begin position="273"/>
        <end position="293"/>
    </location>
</feature>
<dbReference type="PANTHER" id="PTHR34391:SF1">
    <property type="entry name" value="UPF0658 GOLGI APPARATUS MEMBRANE PROTEIN C1952.10C-RELATED"/>
    <property type="match status" value="1"/>
</dbReference>
<keyword evidence="3" id="KW-1185">Reference proteome</keyword>
<feature type="transmembrane region" description="Helical" evidence="1">
    <location>
        <begin position="128"/>
        <end position="147"/>
    </location>
</feature>
<evidence type="ECO:0000313" key="3">
    <source>
        <dbReference type="Proteomes" id="UP000714275"/>
    </source>
</evidence>
<keyword evidence="1" id="KW-0472">Membrane</keyword>